<accession>A0ACB7NY82</accession>
<keyword evidence="2" id="KW-1185">Reference proteome</keyword>
<sequence length="754" mass="81759">MATTTETAPLSAPVHVDLPDALEIFNESQWKVLMALMDAVIPAIRIQESGQNTKGQDTSIMHLPSSEYSDAAIQLRNAAAPGNPTPEILEAYLAERPSDSPAFAQVLKCIFSNVPPSKQRELRILLSILNTRPGSLILTSHATPLPSLPLQDRIKILQNWSTSSLWSLRNVFKSMTALGKLAHIRSSTAFPLLTGFPAVPSGWTDGATSYPYEFLQFHPTTNSTNPPSQPNQPIEITTDVAILGSGCGAGVVANRLAREFGPSLNILVLEKGRHLDARHFPMSQATGLANLFEAGGVVESDDGSVTVTAGSCFGGGGTVNWSASLMPQGFVREEWVKERGLGFFEGEEFQGCLDGVWEKMGCTGERVRPNHANRVLVEGAERLGYQAKVVPQNVGGTEHYCGYCTLGCWKGEKKGPVNGWFPEAAKQGVKFVEGMQVERVIFEEGKKGKVAKGVKGVWTSREGEKVHVVIKAKKVVVSCGTLWSPVVLMNSGIKNPQIGKNLYLHPTNFVSGVFDEDVQPWEGGSLTSVVGSFENLDSKGHGVKLEAMSMMPSFCLPFLPWSSGLDYKLLSAKYRHLNTFIAICRDRDTGTIYRDPTTGRPRITYTPSDFDRAHNMRGVLELCRILFGHSAREIHPSIAGFAPFIRKEGADAGAEKKDFEAWLAKLKAHGNKPPVSPFASAHQMGTCRMSAKAKEGVVDSRGRVWGTQGLYVADASVFPSASGVNPMVTTMAIADWIGKGVCEDLRGEGFAARL</sequence>
<gene>
    <name evidence="1" type="ORF">F5144DRAFT_495490</name>
</gene>
<evidence type="ECO:0000313" key="1">
    <source>
        <dbReference type="EMBL" id="KAH6623280.1"/>
    </source>
</evidence>
<dbReference type="Proteomes" id="UP000724584">
    <property type="component" value="Unassembled WGS sequence"/>
</dbReference>
<organism evidence="1 2">
    <name type="scientific">Chaetomium tenue</name>
    <dbReference type="NCBI Taxonomy" id="1854479"/>
    <lineage>
        <taxon>Eukaryota</taxon>
        <taxon>Fungi</taxon>
        <taxon>Dikarya</taxon>
        <taxon>Ascomycota</taxon>
        <taxon>Pezizomycotina</taxon>
        <taxon>Sordariomycetes</taxon>
        <taxon>Sordariomycetidae</taxon>
        <taxon>Sordariales</taxon>
        <taxon>Chaetomiaceae</taxon>
        <taxon>Chaetomium</taxon>
    </lineage>
</organism>
<comment type="caution">
    <text evidence="1">The sequence shown here is derived from an EMBL/GenBank/DDBJ whole genome shotgun (WGS) entry which is preliminary data.</text>
</comment>
<protein>
    <submittedName>
        <fullName evidence="1">Uncharacterized protein</fullName>
    </submittedName>
</protein>
<dbReference type="EMBL" id="JAGIZQ010000006">
    <property type="protein sequence ID" value="KAH6623280.1"/>
    <property type="molecule type" value="Genomic_DNA"/>
</dbReference>
<name>A0ACB7NY82_9PEZI</name>
<proteinExistence type="predicted"/>
<reference evidence="1 2" key="1">
    <citation type="journal article" date="2021" name="Nat. Commun.">
        <title>Genetic determinants of endophytism in the Arabidopsis root mycobiome.</title>
        <authorList>
            <person name="Mesny F."/>
            <person name="Miyauchi S."/>
            <person name="Thiergart T."/>
            <person name="Pickel B."/>
            <person name="Atanasova L."/>
            <person name="Karlsson M."/>
            <person name="Huettel B."/>
            <person name="Barry K.W."/>
            <person name="Haridas S."/>
            <person name="Chen C."/>
            <person name="Bauer D."/>
            <person name="Andreopoulos W."/>
            <person name="Pangilinan J."/>
            <person name="LaButti K."/>
            <person name="Riley R."/>
            <person name="Lipzen A."/>
            <person name="Clum A."/>
            <person name="Drula E."/>
            <person name="Henrissat B."/>
            <person name="Kohler A."/>
            <person name="Grigoriev I.V."/>
            <person name="Martin F.M."/>
            <person name="Hacquard S."/>
        </authorList>
    </citation>
    <scope>NUCLEOTIDE SEQUENCE [LARGE SCALE GENOMIC DNA]</scope>
    <source>
        <strain evidence="1 2">MPI-SDFR-AT-0079</strain>
    </source>
</reference>
<evidence type="ECO:0000313" key="2">
    <source>
        <dbReference type="Proteomes" id="UP000724584"/>
    </source>
</evidence>